<protein>
    <submittedName>
        <fullName evidence="5">Biofilm dispersion protein BdlA</fullName>
    </submittedName>
</protein>
<dbReference type="InterPro" id="IPR013655">
    <property type="entry name" value="PAS_fold_3"/>
</dbReference>
<dbReference type="EMBL" id="CP036261">
    <property type="protein sequence ID" value="QDS85938.1"/>
    <property type="molecule type" value="Genomic_DNA"/>
</dbReference>
<dbReference type="SUPFAM" id="SSF55785">
    <property type="entry name" value="PYP-like sensor domain (PAS domain)"/>
    <property type="match status" value="2"/>
</dbReference>
<dbReference type="SUPFAM" id="SSF58104">
    <property type="entry name" value="Methyl-accepting chemotaxis protein (MCP) signaling domain"/>
    <property type="match status" value="1"/>
</dbReference>
<dbReference type="InterPro" id="IPR050903">
    <property type="entry name" value="Bact_Chemotaxis_MeTrfase"/>
</dbReference>
<evidence type="ECO:0000313" key="6">
    <source>
        <dbReference type="Proteomes" id="UP000319557"/>
    </source>
</evidence>
<dbReference type="PROSITE" id="PS50111">
    <property type="entry name" value="CHEMOTAXIS_TRANSDUC_2"/>
    <property type="match status" value="1"/>
</dbReference>
<feature type="domain" description="Methyl-accepting transducer" evidence="2">
    <location>
        <begin position="263"/>
        <end position="445"/>
    </location>
</feature>
<dbReference type="Proteomes" id="UP000319557">
    <property type="component" value="Chromosome"/>
</dbReference>
<dbReference type="SMART" id="SM00091">
    <property type="entry name" value="PAS"/>
    <property type="match status" value="2"/>
</dbReference>
<dbReference type="Gene3D" id="1.10.287.950">
    <property type="entry name" value="Methyl-accepting chemotaxis protein"/>
    <property type="match status" value="1"/>
</dbReference>
<proteinExistence type="predicted"/>
<dbReference type="InterPro" id="IPR035965">
    <property type="entry name" value="PAS-like_dom_sf"/>
</dbReference>
<dbReference type="RefSeq" id="WP_145341420.1">
    <property type="nucleotide sequence ID" value="NZ_CP036261.1"/>
</dbReference>
<dbReference type="SMART" id="SM00086">
    <property type="entry name" value="PAC"/>
    <property type="match status" value="2"/>
</dbReference>
<feature type="domain" description="PAC" evidence="4">
    <location>
        <begin position="222"/>
        <end position="274"/>
    </location>
</feature>
<sequence length="445" mass="48581">MWNNKIFAAHEANDISVAVLDQATEALDSESSNHSQIFNALNCSQAIIEFDLTGKVLTANQNFLSCLGYSLEEIRGQHHRIFVDPHYAQSPEYTSFWNALANGEFQSSEYQRFGKNNKEIWIQATYNPVRDPDGKVYKVVKFAVDISAKKLAAIDAVNKTQACIDFRPDGTILTANQKFCEAMGYSVDEIRGHHHRMFCDPEWANSSDYVAFWNALARGQFQQDEYKRFAKGNREIWLQATYNPVFDAKGKVEKVVKYATDISHQMETKRQASEVGSSIAASVTEMAQAIDEISQNIAQTASLAQTATVDANAATQCVEELNSNSKSIGKVVGVIQDLAEQTNLLALNATIEAARAGEAGRGFAVVATEVKQLATQTAKATNSIETNVADIQSNIEQVVLSIKGIADGVSEVSTNTTTAAAAVEEQSVLMSGLSSTAQKLLSISH</sequence>
<dbReference type="PROSITE" id="PS50113">
    <property type="entry name" value="PAC"/>
    <property type="match status" value="2"/>
</dbReference>
<feature type="domain" description="PAC" evidence="4">
    <location>
        <begin position="106"/>
        <end position="158"/>
    </location>
</feature>
<dbReference type="CDD" id="cd00130">
    <property type="entry name" value="PAS"/>
    <property type="match status" value="2"/>
</dbReference>
<dbReference type="KEGG" id="ruv:EC9_00960"/>
<gene>
    <name evidence="5" type="primary">bdlA</name>
    <name evidence="5" type="ORF">EC9_00960</name>
</gene>
<dbReference type="AlphaFoldDB" id="A0A517LTJ1"/>
<dbReference type="OrthoDB" id="221239at2"/>
<dbReference type="Pfam" id="PF00015">
    <property type="entry name" value="MCPsignal"/>
    <property type="match status" value="1"/>
</dbReference>
<dbReference type="Pfam" id="PF08447">
    <property type="entry name" value="PAS_3"/>
    <property type="match status" value="2"/>
</dbReference>
<dbReference type="InterPro" id="IPR001610">
    <property type="entry name" value="PAC"/>
</dbReference>
<organism evidence="5 6">
    <name type="scientific">Rosistilla ulvae</name>
    <dbReference type="NCBI Taxonomy" id="1930277"/>
    <lineage>
        <taxon>Bacteria</taxon>
        <taxon>Pseudomonadati</taxon>
        <taxon>Planctomycetota</taxon>
        <taxon>Planctomycetia</taxon>
        <taxon>Pirellulales</taxon>
        <taxon>Pirellulaceae</taxon>
        <taxon>Rosistilla</taxon>
    </lineage>
</organism>
<dbReference type="PANTHER" id="PTHR24422">
    <property type="entry name" value="CHEMOTAXIS PROTEIN METHYLTRANSFERASE"/>
    <property type="match status" value="1"/>
</dbReference>
<evidence type="ECO:0000259" key="2">
    <source>
        <dbReference type="PROSITE" id="PS50111"/>
    </source>
</evidence>
<evidence type="ECO:0000259" key="4">
    <source>
        <dbReference type="PROSITE" id="PS50113"/>
    </source>
</evidence>
<feature type="domain" description="PAS" evidence="3">
    <location>
        <begin position="30"/>
        <end position="77"/>
    </location>
</feature>
<keyword evidence="6" id="KW-1185">Reference proteome</keyword>
<dbReference type="PANTHER" id="PTHR24422:SF10">
    <property type="entry name" value="CHEMOTAXIS PROTEIN METHYLTRANSFERASE 2"/>
    <property type="match status" value="1"/>
</dbReference>
<evidence type="ECO:0000256" key="1">
    <source>
        <dbReference type="PROSITE-ProRule" id="PRU00284"/>
    </source>
</evidence>
<dbReference type="Gene3D" id="3.30.450.20">
    <property type="entry name" value="PAS domain"/>
    <property type="match status" value="2"/>
</dbReference>
<keyword evidence="1" id="KW-0807">Transducer</keyword>
<dbReference type="InterPro" id="IPR000014">
    <property type="entry name" value="PAS"/>
</dbReference>
<evidence type="ECO:0000259" key="3">
    <source>
        <dbReference type="PROSITE" id="PS50112"/>
    </source>
</evidence>
<dbReference type="GO" id="GO:0007165">
    <property type="term" value="P:signal transduction"/>
    <property type="evidence" value="ECO:0007669"/>
    <property type="project" value="UniProtKB-KW"/>
</dbReference>
<dbReference type="PROSITE" id="PS50112">
    <property type="entry name" value="PAS"/>
    <property type="match status" value="1"/>
</dbReference>
<evidence type="ECO:0000313" key="5">
    <source>
        <dbReference type="EMBL" id="QDS85938.1"/>
    </source>
</evidence>
<dbReference type="GO" id="GO:0016020">
    <property type="term" value="C:membrane"/>
    <property type="evidence" value="ECO:0007669"/>
    <property type="project" value="InterPro"/>
</dbReference>
<dbReference type="InterPro" id="IPR004089">
    <property type="entry name" value="MCPsignal_dom"/>
</dbReference>
<dbReference type="InterPro" id="IPR000700">
    <property type="entry name" value="PAS-assoc_C"/>
</dbReference>
<accession>A0A517LTJ1</accession>
<dbReference type="SMART" id="SM00283">
    <property type="entry name" value="MA"/>
    <property type="match status" value="1"/>
</dbReference>
<reference evidence="5 6" key="1">
    <citation type="submission" date="2019-02" db="EMBL/GenBank/DDBJ databases">
        <title>Deep-cultivation of Planctomycetes and their phenomic and genomic characterization uncovers novel biology.</title>
        <authorList>
            <person name="Wiegand S."/>
            <person name="Jogler M."/>
            <person name="Boedeker C."/>
            <person name="Pinto D."/>
            <person name="Vollmers J."/>
            <person name="Rivas-Marin E."/>
            <person name="Kohn T."/>
            <person name="Peeters S.H."/>
            <person name="Heuer A."/>
            <person name="Rast P."/>
            <person name="Oberbeckmann S."/>
            <person name="Bunk B."/>
            <person name="Jeske O."/>
            <person name="Meyerdierks A."/>
            <person name="Storesund J.E."/>
            <person name="Kallscheuer N."/>
            <person name="Luecker S."/>
            <person name="Lage O.M."/>
            <person name="Pohl T."/>
            <person name="Merkel B.J."/>
            <person name="Hornburger P."/>
            <person name="Mueller R.-W."/>
            <person name="Bruemmer F."/>
            <person name="Labrenz M."/>
            <person name="Spormann A.M."/>
            <person name="Op den Camp H."/>
            <person name="Overmann J."/>
            <person name="Amann R."/>
            <person name="Jetten M.S.M."/>
            <person name="Mascher T."/>
            <person name="Medema M.H."/>
            <person name="Devos D.P."/>
            <person name="Kaster A.-K."/>
            <person name="Ovreas L."/>
            <person name="Rohde M."/>
            <person name="Galperin M.Y."/>
            <person name="Jogler C."/>
        </authorList>
    </citation>
    <scope>NUCLEOTIDE SEQUENCE [LARGE SCALE GENOMIC DNA]</scope>
    <source>
        <strain evidence="5 6">EC9</strain>
    </source>
</reference>
<name>A0A517LTJ1_9BACT</name>
<dbReference type="NCBIfam" id="TIGR00229">
    <property type="entry name" value="sensory_box"/>
    <property type="match status" value="2"/>
</dbReference>